<organism evidence="2">
    <name type="scientific">uncultured Thermomicrobiales bacterium</name>
    <dbReference type="NCBI Taxonomy" id="1645740"/>
    <lineage>
        <taxon>Bacteria</taxon>
        <taxon>Pseudomonadati</taxon>
        <taxon>Thermomicrobiota</taxon>
        <taxon>Thermomicrobia</taxon>
        <taxon>Thermomicrobiales</taxon>
        <taxon>environmental samples</taxon>
    </lineage>
</organism>
<proteinExistence type="predicted"/>
<evidence type="ECO:0000256" key="1">
    <source>
        <dbReference type="ARBA" id="ARBA00022679"/>
    </source>
</evidence>
<dbReference type="Pfam" id="PF02515">
    <property type="entry name" value="CoA_transf_3"/>
    <property type="match status" value="1"/>
</dbReference>
<sequence>MPERATDEPHAASRTSPLPLAGVRVIALEQAVAAPTCTRQLADLGADVIKVEPPDGGDFARNYDGDMGGLSGHFAWLNRGKRSVVLDLKATEGREALARLLGGADVFVHNLGPGAVERLGCGYEALSAREPGLIWCGISGYGPDGPYRDKKAYDLLLQGEAGVLSVTGSADAMARVGVSVADVGAGLYASGAILAALFGRTRTGRGERIDIAMLECLTEWLTPAIYHWLGQQQVVARVGMRHGQIVPYGVYACADGAVNFAIQNEGQWRRFCAGVLGEPGLADDPRFGTNPDRLRHRAILEPLIEQRFSARSAAEVIAACDAADIPNGRVNDVPGVVAHPQLAARGRWATVDSPVGPIPALLPPLNLLSAPSAMGAIPGLGEHTCAVLRELGYDEVAIARLVDLG</sequence>
<reference evidence="2" key="1">
    <citation type="submission" date="2020-02" db="EMBL/GenBank/DDBJ databases">
        <authorList>
            <person name="Meier V. D."/>
        </authorList>
    </citation>
    <scope>NUCLEOTIDE SEQUENCE</scope>
    <source>
        <strain evidence="2">AVDCRST_MAG18</strain>
    </source>
</reference>
<dbReference type="InterPro" id="IPR023606">
    <property type="entry name" value="CoA-Trfase_III_dom_1_sf"/>
</dbReference>
<dbReference type="InterPro" id="IPR003673">
    <property type="entry name" value="CoA-Trfase_fam_III"/>
</dbReference>
<dbReference type="SUPFAM" id="SSF89796">
    <property type="entry name" value="CoA-transferase family III (CaiB/BaiF)"/>
    <property type="match status" value="1"/>
</dbReference>
<keyword evidence="1 2" id="KW-0808">Transferase</keyword>
<evidence type="ECO:0000313" key="2">
    <source>
        <dbReference type="EMBL" id="CAA9583951.1"/>
    </source>
</evidence>
<dbReference type="InterPro" id="IPR044855">
    <property type="entry name" value="CoA-Trfase_III_dom3_sf"/>
</dbReference>
<dbReference type="EMBL" id="CADCWN010000276">
    <property type="protein sequence ID" value="CAA9583951.1"/>
    <property type="molecule type" value="Genomic_DNA"/>
</dbReference>
<dbReference type="Gene3D" id="3.30.1540.10">
    <property type="entry name" value="formyl-coa transferase, domain 3"/>
    <property type="match status" value="1"/>
</dbReference>
<dbReference type="InterPro" id="IPR050483">
    <property type="entry name" value="CoA-transferase_III_domain"/>
</dbReference>
<dbReference type="AlphaFoldDB" id="A0A6J4VNG3"/>
<dbReference type="Gene3D" id="3.40.50.10540">
    <property type="entry name" value="Crotonobetainyl-coa:carnitine coa-transferase, domain 1"/>
    <property type="match status" value="1"/>
</dbReference>
<dbReference type="PANTHER" id="PTHR48207">
    <property type="entry name" value="SUCCINATE--HYDROXYMETHYLGLUTARATE COA-TRANSFERASE"/>
    <property type="match status" value="1"/>
</dbReference>
<protein>
    <submittedName>
        <fullName evidence="2">L-carnitine dehydratase/bile acid-inducible protein F</fullName>
        <ecNumber evidence="2">2.8.3.16</ecNumber>
    </submittedName>
</protein>
<gene>
    <name evidence="2" type="ORF">AVDCRST_MAG18-3558</name>
</gene>
<name>A0A6J4VNG3_9BACT</name>
<dbReference type="PANTHER" id="PTHR48207:SF3">
    <property type="entry name" value="SUCCINATE--HYDROXYMETHYLGLUTARATE COA-TRANSFERASE"/>
    <property type="match status" value="1"/>
</dbReference>
<dbReference type="GO" id="GO:0033608">
    <property type="term" value="F:formyl-CoA transferase activity"/>
    <property type="evidence" value="ECO:0007669"/>
    <property type="project" value="UniProtKB-EC"/>
</dbReference>
<dbReference type="EC" id="2.8.3.16" evidence="2"/>
<accession>A0A6J4VNG3</accession>